<dbReference type="SMART" id="SM00028">
    <property type="entry name" value="TPR"/>
    <property type="match status" value="2"/>
</dbReference>
<dbReference type="Gene3D" id="1.25.40.10">
    <property type="entry name" value="Tetratricopeptide repeat domain"/>
    <property type="match status" value="1"/>
</dbReference>
<dbReference type="InterPro" id="IPR051050">
    <property type="entry name" value="Lipid_II_flippase_MurJ/MviN"/>
</dbReference>
<feature type="transmembrane region" description="Helical" evidence="14">
    <location>
        <begin position="507"/>
        <end position="528"/>
    </location>
</feature>
<keyword evidence="12" id="KW-0482">Metalloprotease</keyword>
<feature type="domain" description="Peptidase M48" evidence="15">
    <location>
        <begin position="3"/>
        <end position="184"/>
    </location>
</feature>
<proteinExistence type="inferred from homology"/>
<dbReference type="PRINTS" id="PR01806">
    <property type="entry name" value="VIRFACTRMVIN"/>
</dbReference>
<dbReference type="NCBIfam" id="TIGR01695">
    <property type="entry name" value="murJ_mviN"/>
    <property type="match status" value="1"/>
</dbReference>
<dbReference type="GO" id="GO:0004222">
    <property type="term" value="F:metalloendopeptidase activity"/>
    <property type="evidence" value="ECO:0007669"/>
    <property type="project" value="InterPro"/>
</dbReference>
<dbReference type="InterPro" id="IPR001915">
    <property type="entry name" value="Peptidase_M48"/>
</dbReference>
<feature type="transmembrane region" description="Helical" evidence="14">
    <location>
        <begin position="464"/>
        <end position="487"/>
    </location>
</feature>
<feature type="transmembrane region" description="Helical" evidence="14">
    <location>
        <begin position="434"/>
        <end position="452"/>
    </location>
</feature>
<evidence type="ECO:0000313" key="17">
    <source>
        <dbReference type="Proteomes" id="UP000325440"/>
    </source>
</evidence>
<keyword evidence="17" id="KW-1185">Reference proteome</keyword>
<keyword evidence="7" id="KW-0378">Hydrolase</keyword>
<evidence type="ECO:0000256" key="12">
    <source>
        <dbReference type="ARBA" id="ARBA00023049"/>
    </source>
</evidence>
<dbReference type="PANTHER" id="PTHR47019">
    <property type="entry name" value="LIPID II FLIPPASE MURJ"/>
    <property type="match status" value="1"/>
</dbReference>
<evidence type="ECO:0000313" key="16">
    <source>
        <dbReference type="EMBL" id="VVC27533.1"/>
    </source>
</evidence>
<evidence type="ECO:0000256" key="14">
    <source>
        <dbReference type="SAM" id="Phobius"/>
    </source>
</evidence>
<dbReference type="GO" id="GO:0006508">
    <property type="term" value="P:proteolysis"/>
    <property type="evidence" value="ECO:0007669"/>
    <property type="project" value="UniProtKB-KW"/>
</dbReference>
<evidence type="ECO:0000256" key="13">
    <source>
        <dbReference type="ARBA" id="ARBA00023136"/>
    </source>
</evidence>
<dbReference type="GO" id="GO:0005886">
    <property type="term" value="C:plasma membrane"/>
    <property type="evidence" value="ECO:0007669"/>
    <property type="project" value="UniProtKB-SubCell"/>
</dbReference>
<dbReference type="SUPFAM" id="SSF48452">
    <property type="entry name" value="TPR-like"/>
    <property type="match status" value="1"/>
</dbReference>
<keyword evidence="10" id="KW-0573">Peptidoglycan synthesis</keyword>
<evidence type="ECO:0000256" key="6">
    <source>
        <dbReference type="ARBA" id="ARBA00022723"/>
    </source>
</evidence>
<evidence type="ECO:0000256" key="3">
    <source>
        <dbReference type="ARBA" id="ARBA00022475"/>
    </source>
</evidence>
<protein>
    <submittedName>
        <fullName evidence="16">Peptidase M48,Tetratricopeptide repeat,Peptidoglycan biosynthesis protein</fullName>
    </submittedName>
</protein>
<reference evidence="16 17" key="1">
    <citation type="submission" date="2019-08" db="EMBL/GenBank/DDBJ databases">
        <authorList>
            <person name="Alioto T."/>
            <person name="Alioto T."/>
            <person name="Gomez Garrido J."/>
        </authorList>
    </citation>
    <scope>NUCLEOTIDE SEQUENCE [LARGE SCALE GENOMIC DNA]</scope>
</reference>
<evidence type="ECO:0000256" key="8">
    <source>
        <dbReference type="ARBA" id="ARBA00022833"/>
    </source>
</evidence>
<keyword evidence="8" id="KW-0862">Zinc</keyword>
<dbReference type="InterPro" id="IPR019734">
    <property type="entry name" value="TPR_rpt"/>
</dbReference>
<feature type="non-terminal residue" evidence="16">
    <location>
        <position position="1"/>
    </location>
</feature>
<dbReference type="InterPro" id="IPR004268">
    <property type="entry name" value="MurJ"/>
</dbReference>
<evidence type="ECO:0000256" key="9">
    <source>
        <dbReference type="ARBA" id="ARBA00022960"/>
    </source>
</evidence>
<keyword evidence="9" id="KW-0133">Cell shape</keyword>
<organism evidence="16 17">
    <name type="scientific">Cinara cedri</name>
    <dbReference type="NCBI Taxonomy" id="506608"/>
    <lineage>
        <taxon>Eukaryota</taxon>
        <taxon>Metazoa</taxon>
        <taxon>Ecdysozoa</taxon>
        <taxon>Arthropoda</taxon>
        <taxon>Hexapoda</taxon>
        <taxon>Insecta</taxon>
        <taxon>Pterygota</taxon>
        <taxon>Neoptera</taxon>
        <taxon>Paraneoptera</taxon>
        <taxon>Hemiptera</taxon>
        <taxon>Sternorrhyncha</taxon>
        <taxon>Aphidomorpha</taxon>
        <taxon>Aphidoidea</taxon>
        <taxon>Aphididae</taxon>
        <taxon>Lachninae</taxon>
        <taxon>Cinara</taxon>
    </lineage>
</organism>
<keyword evidence="11 14" id="KW-1133">Transmembrane helix</keyword>
<dbReference type="OrthoDB" id="8211032at2759"/>
<dbReference type="CDD" id="cd07324">
    <property type="entry name" value="M48C_Oma1-like"/>
    <property type="match status" value="1"/>
</dbReference>
<evidence type="ECO:0000256" key="2">
    <source>
        <dbReference type="ARBA" id="ARBA00004651"/>
    </source>
</evidence>
<evidence type="ECO:0000256" key="11">
    <source>
        <dbReference type="ARBA" id="ARBA00022989"/>
    </source>
</evidence>
<dbReference type="GO" id="GO:0034204">
    <property type="term" value="P:lipid translocation"/>
    <property type="evidence" value="ECO:0007669"/>
    <property type="project" value="TreeGrafter"/>
</dbReference>
<dbReference type="Pfam" id="PF01435">
    <property type="entry name" value="Peptidase_M48"/>
    <property type="match status" value="1"/>
</dbReference>
<name>A0A5E4M863_9HEMI</name>
<feature type="transmembrane region" description="Helical" evidence="14">
    <location>
        <begin position="609"/>
        <end position="629"/>
    </location>
</feature>
<dbReference type="GO" id="GO:0008360">
    <property type="term" value="P:regulation of cell shape"/>
    <property type="evidence" value="ECO:0007669"/>
    <property type="project" value="UniProtKB-KW"/>
</dbReference>
<keyword evidence="4" id="KW-0645">Protease</keyword>
<feature type="transmembrane region" description="Helical" evidence="14">
    <location>
        <begin position="540"/>
        <end position="560"/>
    </location>
</feature>
<dbReference type="EMBL" id="CABPRJ010000173">
    <property type="protein sequence ID" value="VVC27533.1"/>
    <property type="molecule type" value="Genomic_DNA"/>
</dbReference>
<evidence type="ECO:0000256" key="1">
    <source>
        <dbReference type="ARBA" id="ARBA00001947"/>
    </source>
</evidence>
<dbReference type="Proteomes" id="UP000325440">
    <property type="component" value="Unassembled WGS sequence"/>
</dbReference>
<dbReference type="GO" id="GO:0046872">
    <property type="term" value="F:metal ion binding"/>
    <property type="evidence" value="ECO:0007669"/>
    <property type="project" value="UniProtKB-KW"/>
</dbReference>
<feature type="transmembrane region" description="Helical" evidence="14">
    <location>
        <begin position="566"/>
        <end position="588"/>
    </location>
</feature>
<keyword evidence="6" id="KW-0479">Metal-binding</keyword>
<evidence type="ECO:0000256" key="10">
    <source>
        <dbReference type="ARBA" id="ARBA00022984"/>
    </source>
</evidence>
<dbReference type="PANTHER" id="PTHR47019:SF1">
    <property type="entry name" value="LIPID II FLIPPASE MURJ"/>
    <property type="match status" value="1"/>
</dbReference>
<keyword evidence="5 14" id="KW-0812">Transmembrane</keyword>
<dbReference type="HAMAP" id="MF_02078">
    <property type="entry name" value="MurJ_MviN"/>
    <property type="match status" value="1"/>
</dbReference>
<feature type="transmembrane region" description="Helical" evidence="14">
    <location>
        <begin position="688"/>
        <end position="712"/>
    </location>
</feature>
<dbReference type="InterPro" id="IPR011990">
    <property type="entry name" value="TPR-like_helical_dom_sf"/>
</dbReference>
<dbReference type="GO" id="GO:0015648">
    <property type="term" value="F:lipid-linked peptidoglycan transporter activity"/>
    <property type="evidence" value="ECO:0007669"/>
    <property type="project" value="TreeGrafter"/>
</dbReference>
<comment type="subcellular location">
    <subcellularLocation>
        <location evidence="2">Cell membrane</location>
        <topology evidence="2">Multi-pass membrane protein</topology>
    </subcellularLocation>
</comment>
<evidence type="ECO:0000256" key="5">
    <source>
        <dbReference type="ARBA" id="ARBA00022692"/>
    </source>
</evidence>
<dbReference type="Pfam" id="PF03023">
    <property type="entry name" value="MurJ"/>
    <property type="match status" value="1"/>
</dbReference>
<comment type="cofactor">
    <cofactor evidence="1">
        <name>Zn(2+)</name>
        <dbReference type="ChEBI" id="CHEBI:29105"/>
    </cofactor>
</comment>
<feature type="transmembrane region" description="Helical" evidence="14">
    <location>
        <begin position="649"/>
        <end position="667"/>
    </location>
</feature>
<keyword evidence="3" id="KW-1003">Cell membrane</keyword>
<dbReference type="Gene3D" id="3.30.2010.10">
    <property type="entry name" value="Metalloproteases ('zincins'), catalytic domain"/>
    <property type="match status" value="1"/>
</dbReference>
<gene>
    <name evidence="16" type="ORF">CINCED_3A012149</name>
</gene>
<keyword evidence="13 14" id="KW-0472">Membrane</keyword>
<evidence type="ECO:0000256" key="4">
    <source>
        <dbReference type="ARBA" id="ARBA00022670"/>
    </source>
</evidence>
<evidence type="ECO:0000259" key="15">
    <source>
        <dbReference type="Pfam" id="PF01435"/>
    </source>
</evidence>
<evidence type="ECO:0000256" key="7">
    <source>
        <dbReference type="ARBA" id="ARBA00022801"/>
    </source>
</evidence>
<dbReference type="CDD" id="cd13123">
    <property type="entry name" value="MATE_MurJ_like"/>
    <property type="match status" value="1"/>
</dbReference>
<sequence>AVVKELARPLFCAAGLDGNRIKVFVVNDSVINAFVMNNNSVFINLGLLRYSTKPYVLLGILAHEIAHISAGHVLQMSNVMGYFKSMAIASCVLGLVSGIALDSQVANAVLLGGVMLSTRLFFNYSQEQENIADSYALRYLDESGYDNTGMKEIFNYFGSIEPGSAERYFRTHPLSEKRLFTVQNYKVKNRIKQIPVEQLLKFERMVMKLDAFFTPIHVLSSKYKDDSRYISAIMYYRQGRMEEATQQIDLLAQDDPYLYELKAEVLYKAGRLSDAIESYEKSLKYLSNDDSYLVKLALSHTLLLYGDVKKAIFYLTQIISVEPHDVLVWKYLSIAYKHDADMGMHYFALTKKAFIEGDLKQFAKCSELAINTLPKDSLYLLQVEDMKKYGVKSDFFTAISRVSGLIRDVLIATIIGATSLADVFFSSFRLANLFRAFFAEGAFTTCFIPLYSAESYDSKRAFNFASSIISITFIILVVFCFLMQIAFPYTVRVFTPGFDQSKFALTVTLSRIILPYIVFVSIASLVGGMLQVRQHFASTAISPVILNICLIVSLFVPYVATPAHNLSIAVLVGGILQLSLMLFSAYKLRANFTFSLKLSSKVKLFFRRIIPAIINNCVTQIGVWIDTIMASFLPNAVSYIYYADRLTQLPQGVIGTAIGTVLLPLISRQAGDAANIARIQNKALNVGLILIMPTTAAFIIIPDIILLTLFAYGEFDYHAVQQTVPTLIAFSLSLPAFIINKVLMPAFFAKVLVLTNVAVTFKDWSRYKEYITQKLEKEYDAKIHIMGKIEASFIMPKLTIRNVYIQYNGHEEQKLSDLVSVGQVEIRPSFLSLFLFSLQPKSITLLDMKSNRQNLFNIVNKKSSNNIMNILIKDSHISVEDDYINIKEIKIKKNKKFSGKVKINDSHYDFLGKINITKKSIDVNVESKLINLLFQGSKEQEKVNGNLVLTVNNNSDSISDLVKVINLGLLSHLIPSENIKISSNINMDDAEFMMTDLKVESNSMQAHGAIHNDRKSNHTNVSVKFSKIDLDFIQDNSRKKVDVKDLLECFKRSIPEDLSLDFNIDASNINYQKKILDNFRAAVKFVDSKATVNTLLKLPGINNIFYLSGEVSSNNVLSEFNGNLQVEGNDFESFISCFFPSITINEDKKNQFILHSKVHFAPRVLSISDITLLNHEEFLQGSIKVSYTKKHNMIDGRFSIHNLNADKYNFGSLYKVQWLKKFNHDVNIKISINDLILNDKKIKSLDFLLNIEKNRLVANRIQVHGEGFDTTGNVRILMDQGHVKPLVDIDFIGKKFNGNIIKLPDFIEKTKTSKNKITQVQWSTKRFDFLNNIENFDANVRINTEAFTIRQSNLKDFHLDALIRNNTITVRQVNYALEEGKVSFQGYMRSDSMYTRFFISELEVSKMSKAVGINNARGQVSLSGTVKTHGKSLYDWANNYLGEVKLGAQKVTFSNIDLNSFITNLLGSKNKSEVVTFANVDIYKGSTSFRNLKGKASISNGICSTGLQFQIDRASGAISANLNLSNFNVDSILRLFFIPPNQSNSVYIDMHLDGPIWNPKVSFEIDKIFATFIKDNT</sequence>
<accession>A0A5E4M863</accession>